<feature type="region of interest" description="Disordered" evidence="7">
    <location>
        <begin position="17"/>
        <end position="42"/>
    </location>
</feature>
<comment type="similarity">
    <text evidence="2">Belongs to the ADIPOR family.</text>
</comment>
<dbReference type="Pfam" id="PF03006">
    <property type="entry name" value="HlyIII"/>
    <property type="match status" value="2"/>
</dbReference>
<keyword evidence="10" id="KW-1185">Reference proteome</keyword>
<dbReference type="RefSeq" id="XP_044567782.1">
    <property type="nucleotide sequence ID" value="XM_044701413.1"/>
</dbReference>
<dbReference type="GeneID" id="68118262"/>
<feature type="binding site" evidence="6">
    <location>
        <position position="362"/>
    </location>
    <ligand>
        <name>Zn(2+)</name>
        <dbReference type="ChEBI" id="CHEBI:29105"/>
    </ligand>
</feature>
<dbReference type="AlphaFoldDB" id="A0A6A5CCS5"/>
<gene>
    <name evidence="9" type="ORF">FDP41_011047</name>
</gene>
<reference evidence="9 10" key="1">
    <citation type="journal article" date="2019" name="Sci. Rep.">
        <title>Nanopore sequencing improves the draft genome of the human pathogenic amoeba Naegleria fowleri.</title>
        <authorList>
            <person name="Liechti N."/>
            <person name="Schurch N."/>
            <person name="Bruggmann R."/>
            <person name="Wittwer M."/>
        </authorList>
    </citation>
    <scope>NUCLEOTIDE SEQUENCE [LARGE SCALE GENOMIC DNA]</scope>
    <source>
        <strain evidence="9 10">ATCC 30894</strain>
    </source>
</reference>
<protein>
    <submittedName>
        <fullName evidence="9">Uncharacterized protein</fullName>
    </submittedName>
</protein>
<dbReference type="Proteomes" id="UP000444721">
    <property type="component" value="Unassembled WGS sequence"/>
</dbReference>
<dbReference type="PANTHER" id="PTHR20855">
    <property type="entry name" value="ADIPOR/PROGESTIN RECEPTOR-RELATED"/>
    <property type="match status" value="1"/>
</dbReference>
<dbReference type="EMBL" id="VFQX01000007">
    <property type="protein sequence ID" value="KAF0983069.1"/>
    <property type="molecule type" value="Genomic_DNA"/>
</dbReference>
<dbReference type="InterPro" id="IPR004254">
    <property type="entry name" value="AdipoR/HlyIII-related"/>
</dbReference>
<keyword evidence="3 8" id="KW-0812">Transmembrane</keyword>
<evidence type="ECO:0000256" key="8">
    <source>
        <dbReference type="SAM" id="Phobius"/>
    </source>
</evidence>
<feature type="transmembrane region" description="Helical" evidence="8">
    <location>
        <begin position="118"/>
        <end position="135"/>
    </location>
</feature>
<keyword evidence="4 8" id="KW-1133">Transmembrane helix</keyword>
<keyword evidence="6" id="KW-0479">Metal-binding</keyword>
<dbReference type="GO" id="GO:0038023">
    <property type="term" value="F:signaling receptor activity"/>
    <property type="evidence" value="ECO:0007669"/>
    <property type="project" value="TreeGrafter"/>
</dbReference>
<comment type="caution">
    <text evidence="9">The sequence shown here is derived from an EMBL/GenBank/DDBJ whole genome shotgun (WGS) entry which is preliminary data.</text>
</comment>
<feature type="binding site" evidence="6">
    <location>
        <position position="172"/>
    </location>
    <ligand>
        <name>Zn(2+)</name>
        <dbReference type="ChEBI" id="CHEBI:29105"/>
    </ligand>
</feature>
<organism evidence="9 10">
    <name type="scientific">Naegleria fowleri</name>
    <name type="common">Brain eating amoeba</name>
    <dbReference type="NCBI Taxonomy" id="5763"/>
    <lineage>
        <taxon>Eukaryota</taxon>
        <taxon>Discoba</taxon>
        <taxon>Heterolobosea</taxon>
        <taxon>Tetramitia</taxon>
        <taxon>Eutetramitia</taxon>
        <taxon>Vahlkampfiidae</taxon>
        <taxon>Naegleria</taxon>
    </lineage>
</organism>
<dbReference type="PANTHER" id="PTHR20855:SF52">
    <property type="entry name" value="ADIPONECTIN RECEPTOR PROTEIN"/>
    <property type="match status" value="1"/>
</dbReference>
<keyword evidence="6" id="KW-0862">Zinc</keyword>
<name>A0A6A5CCS5_NAEFO</name>
<dbReference type="GO" id="GO:0016020">
    <property type="term" value="C:membrane"/>
    <property type="evidence" value="ECO:0007669"/>
    <property type="project" value="UniProtKB-SubCell"/>
</dbReference>
<proteinExistence type="inferred from homology"/>
<evidence type="ECO:0000256" key="1">
    <source>
        <dbReference type="ARBA" id="ARBA00004141"/>
    </source>
</evidence>
<evidence type="ECO:0000256" key="6">
    <source>
        <dbReference type="PIRSR" id="PIRSR604254-1"/>
    </source>
</evidence>
<evidence type="ECO:0000256" key="3">
    <source>
        <dbReference type="ARBA" id="ARBA00022692"/>
    </source>
</evidence>
<dbReference type="OrthoDB" id="529367at2759"/>
<sequence length="410" mass="48737">MKTTTNMKDDVALLRESSHHHHHHQHHHHHHTKQTKNSNGKCSCHHDDSNTVPYEWPWYPYLENIQPCKQHHEEKFKTQLHHLLHQDNPYLVSGYRKLPIQSFKKCIYSIFTLHNETLNIWTHLLPAFYFSYLIVYCTCQAYEMGKDRADIFISLFYYTSAALIYYLSAFYHVFRMNSESAYHFCLICDLRGIISMFSGSNIWCAYFMLKGFDRVATVLTSISFAGYFYLWFWIPSMVKRRLSNRRTLYFAIFSTIGLMCMFVRLFLQFEYIYQPVLEGKLSFLDLLMNTLFGKEIDLISNTSSIDHDTNQMLLQLLNFNQLLFGKIIFRSFSLLAFAMVIRVLKFPEKYFPYTFDIFGASHQLFHTIVALSPILNHIELWESYIQNDQFSLHHDLLELVQQQRTSTPHL</sequence>
<feature type="compositionally biased region" description="Basic residues" evidence="7">
    <location>
        <begin position="18"/>
        <end position="34"/>
    </location>
</feature>
<evidence type="ECO:0000256" key="7">
    <source>
        <dbReference type="SAM" id="MobiDB-lite"/>
    </source>
</evidence>
<evidence type="ECO:0000256" key="4">
    <source>
        <dbReference type="ARBA" id="ARBA00022989"/>
    </source>
</evidence>
<feature type="binding site" evidence="6">
    <location>
        <position position="366"/>
    </location>
    <ligand>
        <name>Zn(2+)</name>
        <dbReference type="ChEBI" id="CHEBI:29105"/>
    </ligand>
</feature>
<keyword evidence="5 8" id="KW-0472">Membrane</keyword>
<dbReference type="GO" id="GO:0046872">
    <property type="term" value="F:metal ion binding"/>
    <property type="evidence" value="ECO:0007669"/>
    <property type="project" value="UniProtKB-KW"/>
</dbReference>
<feature type="transmembrane region" description="Helical" evidence="8">
    <location>
        <begin position="247"/>
        <end position="267"/>
    </location>
</feature>
<evidence type="ECO:0000313" key="9">
    <source>
        <dbReference type="EMBL" id="KAF0983069.1"/>
    </source>
</evidence>
<dbReference type="VEuPathDB" id="AmoebaDB:NfTy_016620"/>
<evidence type="ECO:0000256" key="5">
    <source>
        <dbReference type="ARBA" id="ARBA00023136"/>
    </source>
</evidence>
<dbReference type="VEuPathDB" id="AmoebaDB:FDP41_011047"/>
<feature type="transmembrane region" description="Helical" evidence="8">
    <location>
        <begin position="322"/>
        <end position="344"/>
    </location>
</feature>
<accession>A0A6A5CCS5</accession>
<evidence type="ECO:0000313" key="10">
    <source>
        <dbReference type="Proteomes" id="UP000444721"/>
    </source>
</evidence>
<dbReference type="OMA" id="LTTWECI"/>
<comment type="subcellular location">
    <subcellularLocation>
        <location evidence="1">Membrane</location>
        <topology evidence="1">Multi-pass membrane protein</topology>
    </subcellularLocation>
</comment>
<feature type="transmembrane region" description="Helical" evidence="8">
    <location>
        <begin position="155"/>
        <end position="174"/>
    </location>
</feature>
<feature type="transmembrane region" description="Helical" evidence="8">
    <location>
        <begin position="215"/>
        <end position="235"/>
    </location>
</feature>
<evidence type="ECO:0000256" key="2">
    <source>
        <dbReference type="ARBA" id="ARBA00007018"/>
    </source>
</evidence>
<feature type="transmembrane region" description="Helical" evidence="8">
    <location>
        <begin position="186"/>
        <end position="209"/>
    </location>
</feature>
<dbReference type="VEuPathDB" id="AmoebaDB:NF0091840"/>